<reference evidence="8" key="1">
    <citation type="submission" date="2022-09" db="EMBL/GenBank/DDBJ databases">
        <title>Culturomic study of gut microbiota in children with autism spectrum disorder.</title>
        <authorList>
            <person name="Efimov B.A."/>
            <person name="Chaplin A.V."/>
            <person name="Sokolova S.R."/>
            <person name="Pikina A.P."/>
            <person name="Korzhanova M."/>
            <person name="Belova V."/>
            <person name="Korostin D."/>
        </authorList>
    </citation>
    <scope>NUCLEOTIDE SEQUENCE</scope>
    <source>
        <strain evidence="8">ASD5510</strain>
    </source>
</reference>
<evidence type="ECO:0000313" key="9">
    <source>
        <dbReference type="Proteomes" id="UP001065549"/>
    </source>
</evidence>
<dbReference type="EMBL" id="JAOSHN010000001">
    <property type="protein sequence ID" value="MCU7377103.1"/>
    <property type="molecule type" value="Genomic_DNA"/>
</dbReference>
<accession>A0A9J6QRX4</accession>
<dbReference type="GO" id="GO:0005886">
    <property type="term" value="C:plasma membrane"/>
    <property type="evidence" value="ECO:0007669"/>
    <property type="project" value="UniProtKB-SubCell"/>
</dbReference>
<comment type="caution">
    <text evidence="8">The sequence shown here is derived from an EMBL/GenBank/DDBJ whole genome shotgun (WGS) entry which is preliminary data.</text>
</comment>
<evidence type="ECO:0000256" key="3">
    <source>
        <dbReference type="ARBA" id="ARBA00022692"/>
    </source>
</evidence>
<feature type="transmembrane region" description="Helical" evidence="6">
    <location>
        <begin position="430"/>
        <end position="453"/>
    </location>
</feature>
<feature type="transmembrane region" description="Helical" evidence="6">
    <location>
        <begin position="345"/>
        <end position="378"/>
    </location>
</feature>
<name>A0A9J6QRX4_9FIRM</name>
<keyword evidence="2" id="KW-1003">Cell membrane</keyword>
<dbReference type="InterPro" id="IPR018461">
    <property type="entry name" value="Na/H_Antiport_NhaC-like_C"/>
</dbReference>
<feature type="transmembrane region" description="Helical" evidence="6">
    <location>
        <begin position="300"/>
        <end position="324"/>
    </location>
</feature>
<dbReference type="Proteomes" id="UP001065549">
    <property type="component" value="Unassembled WGS sequence"/>
</dbReference>
<protein>
    <recommendedName>
        <fullName evidence="7">Na+/H+ antiporter NhaC-like C-terminal domain-containing protein</fullName>
    </recommendedName>
</protein>
<keyword evidence="3 6" id="KW-0812">Transmembrane</keyword>
<evidence type="ECO:0000256" key="4">
    <source>
        <dbReference type="ARBA" id="ARBA00022989"/>
    </source>
</evidence>
<dbReference type="RefSeq" id="WP_253020589.1">
    <property type="nucleotide sequence ID" value="NZ_JAOSHN010000001.1"/>
</dbReference>
<feature type="transmembrane region" description="Helical" evidence="6">
    <location>
        <begin position="12"/>
        <end position="40"/>
    </location>
</feature>
<feature type="transmembrane region" description="Helical" evidence="6">
    <location>
        <begin position="270"/>
        <end position="288"/>
    </location>
</feature>
<dbReference type="AlphaFoldDB" id="A0A9J6QRX4"/>
<feature type="transmembrane region" description="Helical" evidence="6">
    <location>
        <begin position="60"/>
        <end position="78"/>
    </location>
</feature>
<comment type="subcellular location">
    <subcellularLocation>
        <location evidence="1">Cell membrane</location>
        <topology evidence="1">Multi-pass membrane protein</topology>
    </subcellularLocation>
</comment>
<organism evidence="8 9">
    <name type="scientific">Hominibacterium faecale</name>
    <dbReference type="NCBI Taxonomy" id="2839743"/>
    <lineage>
        <taxon>Bacteria</taxon>
        <taxon>Bacillati</taxon>
        <taxon>Bacillota</taxon>
        <taxon>Clostridia</taxon>
        <taxon>Peptostreptococcales</taxon>
        <taxon>Anaerovoracaceae</taxon>
        <taxon>Hominibacterium</taxon>
    </lineage>
</organism>
<dbReference type="PANTHER" id="PTHR43478:SF1">
    <property type="entry name" value="NA+_H+ ANTIPORTER NHAC-LIKE C-TERMINAL DOMAIN-CONTAINING PROTEIN"/>
    <property type="match status" value="1"/>
</dbReference>
<proteinExistence type="predicted"/>
<feature type="domain" description="Na+/H+ antiporter NhaC-like C-terminal" evidence="7">
    <location>
        <begin position="254"/>
        <end position="450"/>
    </location>
</feature>
<keyword evidence="5 6" id="KW-0472">Membrane</keyword>
<feature type="transmembrane region" description="Helical" evidence="6">
    <location>
        <begin position="147"/>
        <end position="170"/>
    </location>
</feature>
<feature type="transmembrane region" description="Helical" evidence="6">
    <location>
        <begin position="103"/>
        <end position="127"/>
    </location>
</feature>
<dbReference type="PANTHER" id="PTHR43478">
    <property type="entry name" value="NA+/H+ ANTIPORTER-RELATED"/>
    <property type="match status" value="1"/>
</dbReference>
<feature type="transmembrane region" description="Helical" evidence="6">
    <location>
        <begin position="182"/>
        <end position="204"/>
    </location>
</feature>
<keyword evidence="4 6" id="KW-1133">Transmembrane helix</keyword>
<evidence type="ECO:0000256" key="5">
    <source>
        <dbReference type="ARBA" id="ARBA00023136"/>
    </source>
</evidence>
<dbReference type="Pfam" id="PF03553">
    <property type="entry name" value="Na_H_antiporter"/>
    <property type="match status" value="1"/>
</dbReference>
<evidence type="ECO:0000313" key="8">
    <source>
        <dbReference type="EMBL" id="MCU7377103.1"/>
    </source>
</evidence>
<evidence type="ECO:0000256" key="6">
    <source>
        <dbReference type="SAM" id="Phobius"/>
    </source>
</evidence>
<gene>
    <name evidence="8" type="ORF">OBO34_01910</name>
</gene>
<evidence type="ECO:0000259" key="7">
    <source>
        <dbReference type="Pfam" id="PF03553"/>
    </source>
</evidence>
<evidence type="ECO:0000256" key="1">
    <source>
        <dbReference type="ARBA" id="ARBA00004651"/>
    </source>
</evidence>
<evidence type="ECO:0000256" key="2">
    <source>
        <dbReference type="ARBA" id="ARBA00022475"/>
    </source>
</evidence>
<sequence length="454" mass="49098">MEYGIISCIPILVLIVGALITKKMPEMIILSSLVGAILVYKQNFFPNYLQMIYSAISNESYQFLLMILLGFGGMIRLFEKSGALQGFSNIIGKFANTRKKSMLLTWLMGIIMFVDDYLNVLAVSFAMKETTDRNRIPREHLAYGVNSMGACVCVLIPFTSWAAFAVGCMADQGLGFGDYLRAIPFMFFPLVAVVVCLLVGLGIIPKVGRLKKAYQRVDEGGPLLVEEKVGASIVNMGDEDNGDVKPSSPLNFFIPIIALIAGMFLCNNDVVSGILIALAVQLVLYLVQKIMTLTEFMDNLFAGISSMAPLAVVICFAYVLNIANTEMGFAEYLIGGMQRMIPESMYALVPAFVFIIVGLVAFAAASFWVLILLTIPIFVPLSTTMGIDPALVVAAIMSGVAFGSKFCFYSDAVFMTSAGTGISNMTQIKVVAPYVLGSAVLAVIFFAAAGLIMT</sequence>
<feature type="transmembrane region" description="Helical" evidence="6">
    <location>
        <begin position="390"/>
        <end position="409"/>
    </location>
</feature>
<keyword evidence="9" id="KW-1185">Reference proteome</keyword>